<proteinExistence type="predicted"/>
<keyword evidence="1" id="KW-0812">Transmembrane</keyword>
<gene>
    <name evidence="2" type="ORF">HH800_10105</name>
</gene>
<dbReference type="EMBL" id="CP053021">
    <property type="protein sequence ID" value="QJR02503.1"/>
    <property type="molecule type" value="Genomic_DNA"/>
</dbReference>
<dbReference type="Proteomes" id="UP000502611">
    <property type="component" value="Chromosome"/>
</dbReference>
<sequence>MMTVWRKLAALSLVLLTFLLVGWLFVCWLSYSMASFTCMDLPEDLATCIGGMQRQVAIQAAAGVLVWMFAAWLTFRNWGKSE</sequence>
<keyword evidence="1" id="KW-1133">Transmembrane helix</keyword>
<dbReference type="AlphaFoldDB" id="A0A6M4G8B4"/>
<dbReference type="RefSeq" id="WP_161730601.1">
    <property type="nucleotide sequence ID" value="NZ_CP053021.1"/>
</dbReference>
<organism evidence="2 3">
    <name type="scientific">Sphingobium yanoikuyae</name>
    <name type="common">Sphingomonas yanoikuyae</name>
    <dbReference type="NCBI Taxonomy" id="13690"/>
    <lineage>
        <taxon>Bacteria</taxon>
        <taxon>Pseudomonadati</taxon>
        <taxon>Pseudomonadota</taxon>
        <taxon>Alphaproteobacteria</taxon>
        <taxon>Sphingomonadales</taxon>
        <taxon>Sphingomonadaceae</taxon>
        <taxon>Sphingobium</taxon>
    </lineage>
</organism>
<protein>
    <submittedName>
        <fullName evidence="2">Uncharacterized protein</fullName>
    </submittedName>
</protein>
<evidence type="ECO:0000313" key="3">
    <source>
        <dbReference type="Proteomes" id="UP000502611"/>
    </source>
</evidence>
<name>A0A6M4G8B4_SPHYA</name>
<accession>A0A6M4G8B4</accession>
<evidence type="ECO:0000313" key="2">
    <source>
        <dbReference type="EMBL" id="QJR02503.1"/>
    </source>
</evidence>
<feature type="transmembrane region" description="Helical" evidence="1">
    <location>
        <begin position="56"/>
        <end position="75"/>
    </location>
</feature>
<evidence type="ECO:0000256" key="1">
    <source>
        <dbReference type="SAM" id="Phobius"/>
    </source>
</evidence>
<reference evidence="2 3" key="1">
    <citation type="submission" date="2020-04" db="EMBL/GenBank/DDBJ databases">
        <title>The Whole Genome Analysis of High salt-tolerant Sphingobium yanoikuyae YC-XJ2 with Aryl organophosphorus flame retardants (aryl-OPFRs)-degrading capacity and characteristics of Related phosphotriesterase.</title>
        <authorList>
            <person name="Li X."/>
        </authorList>
    </citation>
    <scope>NUCLEOTIDE SEQUENCE [LARGE SCALE GENOMIC DNA]</scope>
    <source>
        <strain evidence="2 3">YC-XJ2</strain>
    </source>
</reference>
<keyword evidence="1" id="KW-0472">Membrane</keyword>